<dbReference type="Gene3D" id="3.40.1170.60">
    <property type="match status" value="1"/>
</dbReference>
<feature type="domain" description="UmuC" evidence="6">
    <location>
        <begin position="3"/>
        <end position="192"/>
    </location>
</feature>
<name>A0A845QIH1_9FIRM</name>
<dbReference type="PANTHER" id="PTHR11076:SF35">
    <property type="entry name" value="DNA REPAIR PROTEIN HOMOLOG YOBH"/>
    <property type="match status" value="1"/>
</dbReference>
<evidence type="ECO:0000256" key="2">
    <source>
        <dbReference type="ARBA" id="ARBA00022457"/>
    </source>
</evidence>
<dbReference type="Gene3D" id="3.30.70.270">
    <property type="match status" value="1"/>
</dbReference>
<keyword evidence="3" id="KW-0548">Nucleotidyltransferase</keyword>
<dbReference type="GO" id="GO:0009432">
    <property type="term" value="P:SOS response"/>
    <property type="evidence" value="ECO:0007669"/>
    <property type="project" value="TreeGrafter"/>
</dbReference>
<dbReference type="EMBL" id="QXWK01000002">
    <property type="protein sequence ID" value="NBH60487.1"/>
    <property type="molecule type" value="Genomic_DNA"/>
</dbReference>
<dbReference type="GO" id="GO:0006281">
    <property type="term" value="P:DNA repair"/>
    <property type="evidence" value="ECO:0007669"/>
    <property type="project" value="InterPro"/>
</dbReference>
<evidence type="ECO:0000313" key="7">
    <source>
        <dbReference type="EMBL" id="NBH60487.1"/>
    </source>
</evidence>
<dbReference type="SUPFAM" id="SSF100879">
    <property type="entry name" value="Lesion bypass DNA polymerase (Y-family), little finger domain"/>
    <property type="match status" value="1"/>
</dbReference>
<evidence type="ECO:0000256" key="4">
    <source>
        <dbReference type="ARBA" id="ARBA00022763"/>
    </source>
</evidence>
<keyword evidence="4" id="KW-0227">DNA damage</keyword>
<keyword evidence="5" id="KW-0239">DNA-directed DNA polymerase</keyword>
<evidence type="ECO:0000256" key="3">
    <source>
        <dbReference type="ARBA" id="ARBA00022695"/>
    </source>
</evidence>
<dbReference type="Gene3D" id="3.30.1490.100">
    <property type="entry name" value="DNA polymerase, Y-family, little finger domain"/>
    <property type="match status" value="1"/>
</dbReference>
<proteinExistence type="inferred from homology"/>
<dbReference type="RefSeq" id="WP_160200788.1">
    <property type="nucleotide sequence ID" value="NZ_QXWK01000002.1"/>
</dbReference>
<evidence type="ECO:0000259" key="6">
    <source>
        <dbReference type="PROSITE" id="PS50173"/>
    </source>
</evidence>
<dbReference type="PROSITE" id="PS50173">
    <property type="entry name" value="UMUC"/>
    <property type="match status" value="1"/>
</dbReference>
<keyword evidence="2" id="KW-0515">Mutator protein</keyword>
<keyword evidence="5" id="KW-0808">Transferase</keyword>
<evidence type="ECO:0000256" key="5">
    <source>
        <dbReference type="ARBA" id="ARBA00022932"/>
    </source>
</evidence>
<dbReference type="GO" id="GO:0042276">
    <property type="term" value="P:error-prone translesion synthesis"/>
    <property type="evidence" value="ECO:0007669"/>
    <property type="project" value="TreeGrafter"/>
</dbReference>
<keyword evidence="8" id="KW-1185">Reference proteome</keyword>
<dbReference type="Gene3D" id="1.10.150.20">
    <property type="entry name" value="5' to 3' exonuclease, C-terminal subdomain"/>
    <property type="match status" value="1"/>
</dbReference>
<accession>A0A845QIH1</accession>
<comment type="caution">
    <text evidence="7">The sequence shown here is derived from an EMBL/GenBank/DDBJ whole genome shotgun (WGS) entry which is preliminary data.</text>
</comment>
<dbReference type="Pfam" id="PF11799">
    <property type="entry name" value="IMS_C"/>
    <property type="match status" value="1"/>
</dbReference>
<evidence type="ECO:0000313" key="8">
    <source>
        <dbReference type="Proteomes" id="UP000446866"/>
    </source>
</evidence>
<dbReference type="AlphaFoldDB" id="A0A845QIH1"/>
<dbReference type="InterPro" id="IPR043502">
    <property type="entry name" value="DNA/RNA_pol_sf"/>
</dbReference>
<dbReference type="InterPro" id="IPR050116">
    <property type="entry name" value="DNA_polymerase-Y"/>
</dbReference>
<dbReference type="Proteomes" id="UP000446866">
    <property type="component" value="Unassembled WGS sequence"/>
</dbReference>
<dbReference type="GO" id="GO:0005829">
    <property type="term" value="C:cytosol"/>
    <property type="evidence" value="ECO:0007669"/>
    <property type="project" value="TreeGrafter"/>
</dbReference>
<dbReference type="PANTHER" id="PTHR11076">
    <property type="entry name" value="DNA REPAIR POLYMERASE UMUC / TRANSFERASE FAMILY MEMBER"/>
    <property type="match status" value="1"/>
</dbReference>
<dbReference type="InterPro" id="IPR043128">
    <property type="entry name" value="Rev_trsase/Diguanyl_cyclase"/>
</dbReference>
<dbReference type="CDD" id="cd03586">
    <property type="entry name" value="PolY_Pol_IV_kappa"/>
    <property type="match status" value="1"/>
</dbReference>
<gene>
    <name evidence="7" type="ORF">D0435_02205</name>
</gene>
<comment type="similarity">
    <text evidence="1">Belongs to the DNA polymerase type-Y family.</text>
</comment>
<dbReference type="GO" id="GO:0003684">
    <property type="term" value="F:damaged DNA binding"/>
    <property type="evidence" value="ECO:0007669"/>
    <property type="project" value="InterPro"/>
</dbReference>
<sequence length="416" mass="47355">MTILHVDANSAYLSWSAVKLLEQGYGQDIRQIPSVIAGDPKDRHGIILAKSMAAKKYQIKTGESLFEAFRKCPNLQVFPPDYDLYLACSEAMYSILQEYSPVIQRFSVDECFVELDRGNRNCAQAIETAFSIRDRIRKELGFTVNVGVGTNKLLAKMAGELEKPDKVHTLLNRKEIEEKLWPLPVGELFMVGRASVRKLRKININTIGDLAHSDKALLRSLLKSHGQLIWEYANGIDHDRVVPNDQVLQKGLSNSMTLPYDVTDKEEAQHYILALTDRVTSRLRRHRCKASLIGISVKTNGFIRYSHQMQLSFFLDDTTGIYDYLCQLFSACWKGEPIRQIGIHLSAFVRKDEYQLSIYDLQRIVEDENLNTVVDQIRDRFGQTAIYRGTFVNTDMKPLEGGVNDGNYVMMGGYKL</sequence>
<dbReference type="GO" id="GO:0003887">
    <property type="term" value="F:DNA-directed DNA polymerase activity"/>
    <property type="evidence" value="ECO:0007669"/>
    <property type="project" value="UniProtKB-KW"/>
</dbReference>
<reference evidence="7 8" key="1">
    <citation type="submission" date="2018-08" db="EMBL/GenBank/DDBJ databases">
        <title>Murine metabolic-syndrome-specific gut microbial biobank.</title>
        <authorList>
            <person name="Liu C."/>
        </authorList>
    </citation>
    <scope>NUCLEOTIDE SEQUENCE [LARGE SCALE GENOMIC DNA]</scope>
    <source>
        <strain evidence="7 8">28</strain>
    </source>
</reference>
<dbReference type="InterPro" id="IPR017961">
    <property type="entry name" value="DNA_pol_Y-fam_little_finger"/>
</dbReference>
<dbReference type="InterPro" id="IPR036775">
    <property type="entry name" value="DNA_pol_Y-fam_lit_finger_sf"/>
</dbReference>
<protein>
    <submittedName>
        <fullName evidence="7">DNA polymerase IV</fullName>
    </submittedName>
</protein>
<dbReference type="Pfam" id="PF00817">
    <property type="entry name" value="IMS"/>
    <property type="match status" value="1"/>
</dbReference>
<organism evidence="7 8">
    <name type="scientific">Anaerotruncus colihominis</name>
    <dbReference type="NCBI Taxonomy" id="169435"/>
    <lineage>
        <taxon>Bacteria</taxon>
        <taxon>Bacillati</taxon>
        <taxon>Bacillota</taxon>
        <taxon>Clostridia</taxon>
        <taxon>Eubacteriales</taxon>
        <taxon>Oscillospiraceae</taxon>
        <taxon>Anaerotruncus</taxon>
    </lineage>
</organism>
<dbReference type="InterPro" id="IPR022880">
    <property type="entry name" value="DNApol_IV"/>
</dbReference>
<dbReference type="InterPro" id="IPR001126">
    <property type="entry name" value="UmuC"/>
</dbReference>
<dbReference type="SUPFAM" id="SSF56672">
    <property type="entry name" value="DNA/RNA polymerases"/>
    <property type="match status" value="1"/>
</dbReference>
<evidence type="ECO:0000256" key="1">
    <source>
        <dbReference type="ARBA" id="ARBA00010945"/>
    </source>
</evidence>